<sequence>MRRLSPLLLVTIRADIDQYIDVDDPRPLTDYPKALLEGRRSVAMVLLWVQQAIAANICMPKTATSALLDELEQRHKIFNASSSLLQAL</sequence>
<reference evidence="1" key="2">
    <citation type="submission" date="2020-11" db="EMBL/GenBank/DDBJ databases">
        <authorList>
            <person name="McCartney M.A."/>
            <person name="Auch B."/>
            <person name="Kono T."/>
            <person name="Mallez S."/>
            <person name="Becker A."/>
            <person name="Gohl D.M."/>
            <person name="Silverstein K.A.T."/>
            <person name="Koren S."/>
            <person name="Bechman K.B."/>
            <person name="Herman A."/>
            <person name="Abrahante J.E."/>
            <person name="Garbe J."/>
        </authorList>
    </citation>
    <scope>NUCLEOTIDE SEQUENCE</scope>
    <source>
        <strain evidence="1">Duluth1</strain>
        <tissue evidence="1">Whole animal</tissue>
    </source>
</reference>
<dbReference type="AlphaFoldDB" id="A0A9D3Y436"/>
<protein>
    <submittedName>
        <fullName evidence="1">Uncharacterized protein</fullName>
    </submittedName>
</protein>
<gene>
    <name evidence="1" type="ORF">DPMN_190950</name>
</gene>
<evidence type="ECO:0000313" key="2">
    <source>
        <dbReference type="Proteomes" id="UP000828390"/>
    </source>
</evidence>
<comment type="caution">
    <text evidence="1">The sequence shown here is derived from an EMBL/GenBank/DDBJ whole genome shotgun (WGS) entry which is preliminary data.</text>
</comment>
<dbReference type="Proteomes" id="UP000828390">
    <property type="component" value="Unassembled WGS sequence"/>
</dbReference>
<evidence type="ECO:0000313" key="1">
    <source>
        <dbReference type="EMBL" id="KAH3691596.1"/>
    </source>
</evidence>
<accession>A0A9D3Y436</accession>
<organism evidence="1 2">
    <name type="scientific">Dreissena polymorpha</name>
    <name type="common">Zebra mussel</name>
    <name type="synonym">Mytilus polymorpha</name>
    <dbReference type="NCBI Taxonomy" id="45954"/>
    <lineage>
        <taxon>Eukaryota</taxon>
        <taxon>Metazoa</taxon>
        <taxon>Spiralia</taxon>
        <taxon>Lophotrochozoa</taxon>
        <taxon>Mollusca</taxon>
        <taxon>Bivalvia</taxon>
        <taxon>Autobranchia</taxon>
        <taxon>Heteroconchia</taxon>
        <taxon>Euheterodonta</taxon>
        <taxon>Imparidentia</taxon>
        <taxon>Neoheterodontei</taxon>
        <taxon>Myida</taxon>
        <taxon>Dreissenoidea</taxon>
        <taxon>Dreissenidae</taxon>
        <taxon>Dreissena</taxon>
    </lineage>
</organism>
<dbReference type="EMBL" id="JAIWYP010000033">
    <property type="protein sequence ID" value="KAH3691596.1"/>
    <property type="molecule type" value="Genomic_DNA"/>
</dbReference>
<name>A0A9D3Y436_DREPO</name>
<keyword evidence="2" id="KW-1185">Reference proteome</keyword>
<reference evidence="1" key="1">
    <citation type="journal article" date="2019" name="bioRxiv">
        <title>The Genome of the Zebra Mussel, Dreissena polymorpha: A Resource for Invasive Species Research.</title>
        <authorList>
            <person name="McCartney M.A."/>
            <person name="Auch B."/>
            <person name="Kono T."/>
            <person name="Mallez S."/>
            <person name="Zhang Y."/>
            <person name="Obille A."/>
            <person name="Becker A."/>
            <person name="Abrahante J.E."/>
            <person name="Garbe J."/>
            <person name="Badalamenti J.P."/>
            <person name="Herman A."/>
            <person name="Mangelson H."/>
            <person name="Liachko I."/>
            <person name="Sullivan S."/>
            <person name="Sone E.D."/>
            <person name="Koren S."/>
            <person name="Silverstein K.A.T."/>
            <person name="Beckman K.B."/>
            <person name="Gohl D.M."/>
        </authorList>
    </citation>
    <scope>NUCLEOTIDE SEQUENCE</scope>
    <source>
        <strain evidence="1">Duluth1</strain>
        <tissue evidence="1">Whole animal</tissue>
    </source>
</reference>
<proteinExistence type="predicted"/>